<proteinExistence type="predicted"/>
<dbReference type="OrthoDB" id="1425297at2759"/>
<dbReference type="Proteomes" id="UP000257109">
    <property type="component" value="Unassembled WGS sequence"/>
</dbReference>
<sequence length="123" mass="13984">MYPSYVDKTTFMTDGPTYCYQVMSFGIKNVGATCLGTSFHWNDKCKNGFQEFRQFVTSPPVLARLVDSQDLYLYMAVSKHSISAIVVQKAERTYNPVYCIGKMIQGIESRYQMIEKSSSAWSA</sequence>
<dbReference type="InterPro" id="IPR043502">
    <property type="entry name" value="DNA/RNA_pol_sf"/>
</dbReference>
<dbReference type="PANTHER" id="PTHR48475:SF1">
    <property type="entry name" value="RNASE H TYPE-1 DOMAIN-CONTAINING PROTEIN"/>
    <property type="match status" value="1"/>
</dbReference>
<keyword evidence="3" id="KW-1185">Reference proteome</keyword>
<dbReference type="SUPFAM" id="SSF56672">
    <property type="entry name" value="DNA/RNA polymerases"/>
    <property type="match status" value="1"/>
</dbReference>
<dbReference type="EMBL" id="QJKJ01008245">
    <property type="protein sequence ID" value="RDX80364.1"/>
    <property type="molecule type" value="Genomic_DNA"/>
</dbReference>
<gene>
    <name evidence="2" type="ORF">CR513_39094</name>
</gene>
<dbReference type="AlphaFoldDB" id="A0A371FPU5"/>
<feature type="non-terminal residue" evidence="2">
    <location>
        <position position="1"/>
    </location>
</feature>
<dbReference type="InterPro" id="IPR041577">
    <property type="entry name" value="RT_RNaseH_2"/>
</dbReference>
<evidence type="ECO:0000313" key="2">
    <source>
        <dbReference type="EMBL" id="RDX80364.1"/>
    </source>
</evidence>
<dbReference type="PANTHER" id="PTHR48475">
    <property type="entry name" value="RIBONUCLEASE H"/>
    <property type="match status" value="1"/>
</dbReference>
<evidence type="ECO:0000313" key="3">
    <source>
        <dbReference type="Proteomes" id="UP000257109"/>
    </source>
</evidence>
<protein>
    <recommendedName>
        <fullName evidence="1">Reverse transcriptase/retrotransposon-derived protein RNase H-like domain-containing protein</fullName>
    </recommendedName>
</protein>
<name>A0A371FPU5_MUCPR</name>
<feature type="domain" description="Reverse transcriptase/retrotransposon-derived protein RNase H-like" evidence="1">
    <location>
        <begin position="41"/>
        <end position="118"/>
    </location>
</feature>
<organism evidence="2 3">
    <name type="scientific">Mucuna pruriens</name>
    <name type="common">Velvet bean</name>
    <name type="synonym">Dolichos pruriens</name>
    <dbReference type="NCBI Taxonomy" id="157652"/>
    <lineage>
        <taxon>Eukaryota</taxon>
        <taxon>Viridiplantae</taxon>
        <taxon>Streptophyta</taxon>
        <taxon>Embryophyta</taxon>
        <taxon>Tracheophyta</taxon>
        <taxon>Spermatophyta</taxon>
        <taxon>Magnoliopsida</taxon>
        <taxon>eudicotyledons</taxon>
        <taxon>Gunneridae</taxon>
        <taxon>Pentapetalae</taxon>
        <taxon>rosids</taxon>
        <taxon>fabids</taxon>
        <taxon>Fabales</taxon>
        <taxon>Fabaceae</taxon>
        <taxon>Papilionoideae</taxon>
        <taxon>50 kb inversion clade</taxon>
        <taxon>NPAAA clade</taxon>
        <taxon>indigoferoid/millettioid clade</taxon>
        <taxon>Phaseoleae</taxon>
        <taxon>Mucuna</taxon>
    </lineage>
</organism>
<comment type="caution">
    <text evidence="2">The sequence shown here is derived from an EMBL/GenBank/DDBJ whole genome shotgun (WGS) entry which is preliminary data.</text>
</comment>
<reference evidence="2" key="1">
    <citation type="submission" date="2018-05" db="EMBL/GenBank/DDBJ databases">
        <title>Draft genome of Mucuna pruriens seed.</title>
        <authorList>
            <person name="Nnadi N.E."/>
            <person name="Vos R."/>
            <person name="Hasami M.H."/>
            <person name="Devisetty U.K."/>
            <person name="Aguiy J.C."/>
        </authorList>
    </citation>
    <scope>NUCLEOTIDE SEQUENCE [LARGE SCALE GENOMIC DNA]</scope>
    <source>
        <strain evidence="2">JCA_2017</strain>
    </source>
</reference>
<accession>A0A371FPU5</accession>
<evidence type="ECO:0000259" key="1">
    <source>
        <dbReference type="Pfam" id="PF17919"/>
    </source>
</evidence>
<dbReference type="Pfam" id="PF17919">
    <property type="entry name" value="RT_RNaseH_2"/>
    <property type="match status" value="1"/>
</dbReference>